<dbReference type="InterPro" id="IPR009081">
    <property type="entry name" value="PP-bd_ACP"/>
</dbReference>
<dbReference type="PANTHER" id="PTHR45527">
    <property type="entry name" value="NONRIBOSOMAL PEPTIDE SYNTHETASE"/>
    <property type="match status" value="1"/>
</dbReference>
<dbReference type="PROSITE" id="PS50075">
    <property type="entry name" value="CARRIER"/>
    <property type="match status" value="1"/>
</dbReference>
<dbReference type="GO" id="GO:0005737">
    <property type="term" value="C:cytoplasm"/>
    <property type="evidence" value="ECO:0007669"/>
    <property type="project" value="TreeGrafter"/>
</dbReference>
<feature type="compositionally biased region" description="Basic and acidic residues" evidence="5">
    <location>
        <begin position="138"/>
        <end position="150"/>
    </location>
</feature>
<dbReference type="InterPro" id="IPR045851">
    <property type="entry name" value="AMP-bd_C_sf"/>
</dbReference>
<keyword evidence="8" id="KW-1185">Reference proteome</keyword>
<dbReference type="PROSITE" id="PS00455">
    <property type="entry name" value="AMP_BINDING"/>
    <property type="match status" value="1"/>
</dbReference>
<comment type="caution">
    <text evidence="7">The sequence shown here is derived from an EMBL/GenBank/DDBJ whole genome shotgun (WGS) entry which is preliminary data.</text>
</comment>
<dbReference type="GO" id="GO:0016874">
    <property type="term" value="F:ligase activity"/>
    <property type="evidence" value="ECO:0007669"/>
    <property type="project" value="UniProtKB-KW"/>
</dbReference>
<dbReference type="GO" id="GO:0043041">
    <property type="term" value="P:amino acid activation for nonribosomal peptide biosynthetic process"/>
    <property type="evidence" value="ECO:0007669"/>
    <property type="project" value="TreeGrafter"/>
</dbReference>
<dbReference type="NCBIfam" id="TIGR01733">
    <property type="entry name" value="AA-adenyl-dom"/>
    <property type="match status" value="1"/>
</dbReference>
<protein>
    <submittedName>
        <fullName evidence="7">Non-ribosomal peptide synthetase</fullName>
    </submittedName>
</protein>
<organism evidence="7 8">
    <name type="scientific">Fusarium beomiforme</name>
    <dbReference type="NCBI Taxonomy" id="44412"/>
    <lineage>
        <taxon>Eukaryota</taxon>
        <taxon>Fungi</taxon>
        <taxon>Dikarya</taxon>
        <taxon>Ascomycota</taxon>
        <taxon>Pezizomycotina</taxon>
        <taxon>Sordariomycetes</taxon>
        <taxon>Hypocreomycetidae</taxon>
        <taxon>Hypocreales</taxon>
        <taxon>Nectriaceae</taxon>
        <taxon>Fusarium</taxon>
        <taxon>Fusarium burgessii species complex</taxon>
    </lineage>
</organism>
<dbReference type="Gene3D" id="3.30.300.30">
    <property type="match status" value="1"/>
</dbReference>
<dbReference type="InterPro" id="IPR006162">
    <property type="entry name" value="Ppantetheine_attach_site"/>
</dbReference>
<evidence type="ECO:0000256" key="4">
    <source>
        <dbReference type="ARBA" id="ARBA00029454"/>
    </source>
</evidence>
<evidence type="ECO:0000313" key="8">
    <source>
        <dbReference type="Proteomes" id="UP000730481"/>
    </source>
</evidence>
<evidence type="ECO:0000259" key="6">
    <source>
        <dbReference type="PROSITE" id="PS50075"/>
    </source>
</evidence>
<dbReference type="EMBL" id="PVQB02000560">
    <property type="protein sequence ID" value="KAF4335433.1"/>
    <property type="molecule type" value="Genomic_DNA"/>
</dbReference>
<keyword evidence="1" id="KW-0596">Phosphopantetheine</keyword>
<reference evidence="7" key="2">
    <citation type="submission" date="2020-02" db="EMBL/GenBank/DDBJ databases">
        <title>Identification and distribution of gene clusters putatively required for synthesis of sphingolipid metabolism inhibitors in phylogenetically diverse species of the filamentous fungus Fusarium.</title>
        <authorList>
            <person name="Kim H.-S."/>
            <person name="Busman M."/>
            <person name="Brown D.W."/>
            <person name="Divon H."/>
            <person name="Uhlig S."/>
            <person name="Proctor R.H."/>
        </authorList>
    </citation>
    <scope>NUCLEOTIDE SEQUENCE</scope>
    <source>
        <strain evidence="7">NRRL 25174</strain>
    </source>
</reference>
<dbReference type="Gene3D" id="1.10.1200.10">
    <property type="entry name" value="ACP-like"/>
    <property type="match status" value="2"/>
</dbReference>
<evidence type="ECO:0000256" key="2">
    <source>
        <dbReference type="ARBA" id="ARBA00022553"/>
    </source>
</evidence>
<comment type="similarity">
    <text evidence="4">Belongs to the NRP synthetase family.</text>
</comment>
<dbReference type="CDD" id="cd19537">
    <property type="entry name" value="C_NRPS-like"/>
    <property type="match status" value="1"/>
</dbReference>
<dbReference type="Pfam" id="PF00668">
    <property type="entry name" value="Condensation"/>
    <property type="match status" value="2"/>
</dbReference>
<dbReference type="Pfam" id="PF00550">
    <property type="entry name" value="PP-binding"/>
    <property type="match status" value="2"/>
</dbReference>
<evidence type="ECO:0000256" key="3">
    <source>
        <dbReference type="ARBA" id="ARBA00022598"/>
    </source>
</evidence>
<feature type="domain" description="Carrier" evidence="6">
    <location>
        <begin position="1049"/>
        <end position="1127"/>
    </location>
</feature>
<dbReference type="Proteomes" id="UP000730481">
    <property type="component" value="Unassembled WGS sequence"/>
</dbReference>
<dbReference type="InterPro" id="IPR036736">
    <property type="entry name" value="ACP-like_sf"/>
</dbReference>
<dbReference type="Gene3D" id="3.30.559.10">
    <property type="entry name" value="Chloramphenicol acetyltransferase-like domain"/>
    <property type="match status" value="2"/>
</dbReference>
<dbReference type="OrthoDB" id="416786at2759"/>
<dbReference type="SUPFAM" id="SSF52777">
    <property type="entry name" value="CoA-dependent acyltransferases"/>
    <property type="match status" value="4"/>
</dbReference>
<dbReference type="InterPro" id="IPR010071">
    <property type="entry name" value="AA_adenyl_dom"/>
</dbReference>
<dbReference type="InterPro" id="IPR000873">
    <property type="entry name" value="AMP-dep_synth/lig_dom"/>
</dbReference>
<feature type="region of interest" description="Disordered" evidence="5">
    <location>
        <begin position="104"/>
        <end position="153"/>
    </location>
</feature>
<dbReference type="InterPro" id="IPR023213">
    <property type="entry name" value="CAT-like_dom_sf"/>
</dbReference>
<evidence type="ECO:0000256" key="5">
    <source>
        <dbReference type="SAM" id="MobiDB-lite"/>
    </source>
</evidence>
<keyword evidence="3" id="KW-0436">Ligase</keyword>
<dbReference type="InterPro" id="IPR001242">
    <property type="entry name" value="Condensation_dom"/>
</dbReference>
<dbReference type="SUPFAM" id="SSF47336">
    <property type="entry name" value="ACP-like"/>
    <property type="match status" value="2"/>
</dbReference>
<name>A0A9P5AB85_9HYPO</name>
<proteinExistence type="inferred from homology"/>
<dbReference type="Gene3D" id="3.40.50.12780">
    <property type="entry name" value="N-terminal domain of ligase-like"/>
    <property type="match status" value="1"/>
</dbReference>
<dbReference type="InterPro" id="IPR042099">
    <property type="entry name" value="ANL_N_sf"/>
</dbReference>
<reference evidence="7" key="1">
    <citation type="journal article" date="2017" name="Mycologia">
        <title>Fusarium algeriense, sp. nov., a novel toxigenic crown rot pathogen of durum wheat from Algeria is nested in the Fusarium burgessii species complex.</title>
        <authorList>
            <person name="Laraba I."/>
            <person name="Keddad A."/>
            <person name="Boureghda H."/>
            <person name="Abdallah N."/>
            <person name="Vaughan M.M."/>
            <person name="Proctor R.H."/>
            <person name="Busman M."/>
            <person name="O'Donnell K."/>
        </authorList>
    </citation>
    <scope>NUCLEOTIDE SEQUENCE</scope>
    <source>
        <strain evidence="7">NRRL 25174</strain>
    </source>
</reference>
<dbReference type="GO" id="GO:0031177">
    <property type="term" value="F:phosphopantetheine binding"/>
    <property type="evidence" value="ECO:0007669"/>
    <property type="project" value="TreeGrafter"/>
</dbReference>
<dbReference type="PANTHER" id="PTHR45527:SF11">
    <property type="entry name" value="NONRIBOSOMAL PEPTIDE SYNTHETASE 5"/>
    <property type="match status" value="1"/>
</dbReference>
<feature type="compositionally biased region" description="Low complexity" evidence="5">
    <location>
        <begin position="110"/>
        <end position="130"/>
    </location>
</feature>
<dbReference type="PROSITE" id="PS00012">
    <property type="entry name" value="PHOSPHOPANTETHEINE"/>
    <property type="match status" value="1"/>
</dbReference>
<dbReference type="Gene3D" id="3.30.559.30">
    <property type="entry name" value="Nonribosomal peptide synthetase, condensation domain"/>
    <property type="match status" value="2"/>
</dbReference>
<evidence type="ECO:0000256" key="1">
    <source>
        <dbReference type="ARBA" id="ARBA00022450"/>
    </source>
</evidence>
<dbReference type="InterPro" id="IPR020845">
    <property type="entry name" value="AMP-binding_CS"/>
</dbReference>
<dbReference type="Pfam" id="PF00501">
    <property type="entry name" value="AMP-binding"/>
    <property type="match status" value="1"/>
</dbReference>
<keyword evidence="2" id="KW-0597">Phosphoprotein</keyword>
<dbReference type="GO" id="GO:0044550">
    <property type="term" value="P:secondary metabolite biosynthetic process"/>
    <property type="evidence" value="ECO:0007669"/>
    <property type="project" value="TreeGrafter"/>
</dbReference>
<evidence type="ECO:0000313" key="7">
    <source>
        <dbReference type="EMBL" id="KAF4335433.1"/>
    </source>
</evidence>
<accession>A0A9P5AB85</accession>
<gene>
    <name evidence="7" type="ORF">FBEOM_10721</name>
</gene>
<sequence>MNTAMNNEFASTVSKILNVPVTGLDLDASFIQQGGDSLKATSLATCFRKTGIIVTREMILTSTSLKHLFSLCEYPSNHHDLPDDGTSRDSSTILSDDGWLAVSPEEHETLSSTSSSRSGTSPSSTCSTASDLGYEGFPPKEKLSTHRVDSTHVTQQATEMQLALLHGTLQNSQMNMIHFTMMHRNEDIRKLRAAWQTMIEQADIFDMTWATPLTGTQHSRFIWIDSPSEDKAKNTTFGSTFSVLSGDAENNSHSQIIWRVHHSLIDGMSAQLLLQHVLRVANGEPPSSMPPFWQWAQDLKAYQTDHFNLASEFWLRQKQLHPDAKGALQLPRPDITNESNKTETIVIPIGDMRDRLLVIAQQSNVTLATIFYAAWAIVMSSFADSKIVVFGALLSGRNIPVANSDRVIGPLINSLPLYVFVNPDSTIQEFFATLFRSLLDLEQFSWTTTDHGLSRDYDSTLSVETWQDDWSEFDIRPVATSKSQKSDVPLGITVNTDSIQFQYHKDKLRTVDAERIMKSYQIALEQITRVHTPVRLAMEALVSGPSRALLAKLGNCISGRTMRSSVSDDLVSLFRRCVEKHPDAVAVDNGTVQVTYHEFDIMASRVATRVTRMISEGDIVCVHSDKSLNWIVAIFGILKAGGVYSSLDPTLPSELRATMFQNAKAKLFLTPNTCQLCQTPSTCDLCDSVESILADPPVEPQTIDRTPKPWANAYLCFTSGSTGTPKGVLCTHEGLVAFQSDLEVRLFSQPGVRIAQIMSVAFDGSIHEIFSALTHGATLVLPSNADPFGALESAHAAILTPSIARVLNPDDYPMLKWVYLVGEPVPQAVSDRWSSVKTLYNMYGPTEGTGGATIKRLTPGDIVTIGKPNPTTRIYILDSQGRPAHPGMIGEIYIAGVQVARGYVGLDDQTKERFLPDAVMRNGETMYRTGDRGYWNEEGEICCLGRNDRQIKLRGYRLDLNDLEVRISRAAPEVSGVALARKDDELVAVVQPTHVNIQSLKAKISSALPRYAIPHHLVTIDKIPLTPAGKVDYRAVAAACDRVSASQTKRLNDMQRMVSCAFCRVLGLENAEELTPDSDFLALGGHSLKQIRLAQLLSETFETRIPLQLILSRSSIRGLSGSLQVLLGPNQVKPQAIPCTRLGDRVSPIEHEWLVKYQSPRGTASFNVCFAGTFNESMVDRARLIRAWDQVLTRNKILSSRFSLDGETSKRDFDRVPPRVEALADFDFRKESNRPFNLRQESPIRVFVAKNKLMVVISHVVADYTTLSLLLQDASRLYHGLPLQERPSYADSVSLIDSCSESVTDFWREYLRDMPQAPSLLRDSPLRTTYQGRSSNIQLDHQLSNSFKQLSATSTYSKQQLALAIVAACLHQDTSDMDMIIGIPSMHRQTEDELLTIGLFLQPLPVRMKYSKANQHSPFLQSVQCSMQAALANATSWDHIVDALCVNREYPNHPVFDIMVTFLDERMVGELKMDIPSFESRHIWSNGAKFKLMFEFMEVPDGDLMLRIEYDDSCISLREVEELASKIHVTLQRLVESRLDFDRILQ</sequence>
<dbReference type="SUPFAM" id="SSF56801">
    <property type="entry name" value="Acetyl-CoA synthetase-like"/>
    <property type="match status" value="1"/>
</dbReference>